<dbReference type="AlphaFoldDB" id="A0A2W7RCM9"/>
<evidence type="ECO:0000313" key="3">
    <source>
        <dbReference type="Proteomes" id="UP000248882"/>
    </source>
</evidence>
<dbReference type="Proteomes" id="UP000248882">
    <property type="component" value="Unassembled WGS sequence"/>
</dbReference>
<accession>A0A2W7RCM9</accession>
<feature type="signal peptide" evidence="1">
    <location>
        <begin position="1"/>
        <end position="24"/>
    </location>
</feature>
<dbReference type="EMBL" id="QKZT01000008">
    <property type="protein sequence ID" value="PZX51929.1"/>
    <property type="molecule type" value="Genomic_DNA"/>
</dbReference>
<protein>
    <submittedName>
        <fullName evidence="2">Uncharacterized protein</fullName>
    </submittedName>
</protein>
<keyword evidence="1" id="KW-0732">Signal</keyword>
<organism evidence="2 3">
    <name type="scientific">Algoriphagus chordae</name>
    <dbReference type="NCBI Taxonomy" id="237019"/>
    <lineage>
        <taxon>Bacteria</taxon>
        <taxon>Pseudomonadati</taxon>
        <taxon>Bacteroidota</taxon>
        <taxon>Cytophagia</taxon>
        <taxon>Cytophagales</taxon>
        <taxon>Cyclobacteriaceae</taxon>
        <taxon>Algoriphagus</taxon>
    </lineage>
</organism>
<name>A0A2W7RCM9_9BACT</name>
<proteinExistence type="predicted"/>
<comment type="caution">
    <text evidence="2">The sequence shown here is derived from an EMBL/GenBank/DDBJ whole genome shotgun (WGS) entry which is preliminary data.</text>
</comment>
<sequence>MLKMKNVFFLSAFLLITSYQLSFAQSSVDEEITLIQSAFGMDKKQIIEGYMDLPDEVAPAFWTIYQAYEESRKELGRERLNIINDFLSEYESIGDDEADDLANRTLKNDLALSKLHSSYYKKFKKATSAVDAAKFLQIDTYIHNTIRNAIQQELPFIDQ</sequence>
<reference evidence="2 3" key="1">
    <citation type="submission" date="2018-06" db="EMBL/GenBank/DDBJ databases">
        <title>Genomic Encyclopedia of Archaeal and Bacterial Type Strains, Phase II (KMG-II): from individual species to whole genera.</title>
        <authorList>
            <person name="Goeker M."/>
        </authorList>
    </citation>
    <scope>NUCLEOTIDE SEQUENCE [LARGE SCALE GENOMIC DNA]</scope>
    <source>
        <strain evidence="2 3">DSM 19830</strain>
    </source>
</reference>
<keyword evidence="3" id="KW-1185">Reference proteome</keyword>
<gene>
    <name evidence="2" type="ORF">LV85_02078</name>
</gene>
<evidence type="ECO:0000256" key="1">
    <source>
        <dbReference type="SAM" id="SignalP"/>
    </source>
</evidence>
<evidence type="ECO:0000313" key="2">
    <source>
        <dbReference type="EMBL" id="PZX51929.1"/>
    </source>
</evidence>
<feature type="chain" id="PRO_5016000778" evidence="1">
    <location>
        <begin position="25"/>
        <end position="159"/>
    </location>
</feature>